<dbReference type="InterPro" id="IPR004794">
    <property type="entry name" value="Eubact_RibD"/>
</dbReference>
<dbReference type="EC" id="3.5.4.26" evidence="6"/>
<dbReference type="InterPro" id="IPR002734">
    <property type="entry name" value="RibDG_C"/>
</dbReference>
<dbReference type="InterPro" id="IPR024072">
    <property type="entry name" value="DHFR-like_dom_sf"/>
</dbReference>
<protein>
    <recommendedName>
        <fullName evidence="8">Riboflavin biosynthesis protein RibD</fullName>
        <ecNumber evidence="7">1.1.1.193</ecNumber>
        <ecNumber evidence="6">3.5.4.26</ecNumber>
    </recommendedName>
</protein>
<evidence type="ECO:0000256" key="8">
    <source>
        <dbReference type="ARBA" id="ARBA00019930"/>
    </source>
</evidence>
<keyword evidence="14" id="KW-0378">Hydrolase</keyword>
<dbReference type="EMBL" id="JAAVJH010000002">
    <property type="protein sequence ID" value="NJR77665.1"/>
    <property type="molecule type" value="Genomic_DNA"/>
</dbReference>
<evidence type="ECO:0000256" key="2">
    <source>
        <dbReference type="ARBA" id="ARBA00004882"/>
    </source>
</evidence>
<gene>
    <name evidence="14" type="primary">ribD</name>
    <name evidence="14" type="ORF">HBH26_03420</name>
</gene>
<feature type="domain" description="CMP/dCMP-type deaminase" evidence="13">
    <location>
        <begin position="1"/>
        <end position="118"/>
    </location>
</feature>
<accession>A0ABX1CMV2</accession>
<dbReference type="InterPro" id="IPR002125">
    <property type="entry name" value="CMP_dCMP_dom"/>
</dbReference>
<dbReference type="GO" id="GO:0008703">
    <property type="term" value="F:5-amino-6-(5-phosphoribosylamino)uracil reductase activity"/>
    <property type="evidence" value="ECO:0007669"/>
    <property type="project" value="UniProtKB-EC"/>
</dbReference>
<evidence type="ECO:0000256" key="4">
    <source>
        <dbReference type="ARBA" id="ARBA00005259"/>
    </source>
</evidence>
<dbReference type="Proteomes" id="UP000732399">
    <property type="component" value="Unassembled WGS sequence"/>
</dbReference>
<evidence type="ECO:0000256" key="7">
    <source>
        <dbReference type="ARBA" id="ARBA00013173"/>
    </source>
</evidence>
<evidence type="ECO:0000256" key="1">
    <source>
        <dbReference type="ARBA" id="ARBA00002151"/>
    </source>
</evidence>
<dbReference type="PIRSF" id="PIRSF006769">
    <property type="entry name" value="RibD"/>
    <property type="match status" value="1"/>
</dbReference>
<evidence type="ECO:0000313" key="14">
    <source>
        <dbReference type="EMBL" id="NJR77665.1"/>
    </source>
</evidence>
<dbReference type="SUPFAM" id="SSF53597">
    <property type="entry name" value="Dihydrofolate reductase-like"/>
    <property type="match status" value="1"/>
</dbReference>
<comment type="caution">
    <text evidence="14">The sequence shown here is derived from an EMBL/GenBank/DDBJ whole genome shotgun (WGS) entry which is preliminary data.</text>
</comment>
<organism evidence="14 15">
    <name type="scientific">Sphingomonas corticis</name>
    <dbReference type="NCBI Taxonomy" id="2722791"/>
    <lineage>
        <taxon>Bacteria</taxon>
        <taxon>Pseudomonadati</taxon>
        <taxon>Pseudomonadota</taxon>
        <taxon>Alphaproteobacteria</taxon>
        <taxon>Sphingomonadales</taxon>
        <taxon>Sphingomonadaceae</taxon>
        <taxon>Sphingomonas</taxon>
    </lineage>
</organism>
<dbReference type="GO" id="GO:0008835">
    <property type="term" value="F:diaminohydroxyphosphoribosylaminopyrimidine deaminase activity"/>
    <property type="evidence" value="ECO:0007669"/>
    <property type="project" value="UniProtKB-EC"/>
</dbReference>
<evidence type="ECO:0000256" key="6">
    <source>
        <dbReference type="ARBA" id="ARBA00012766"/>
    </source>
</evidence>
<evidence type="ECO:0000259" key="13">
    <source>
        <dbReference type="PROSITE" id="PS51747"/>
    </source>
</evidence>
<evidence type="ECO:0000256" key="10">
    <source>
        <dbReference type="ARBA" id="ARBA00022857"/>
    </source>
</evidence>
<dbReference type="PANTHER" id="PTHR38011:SF7">
    <property type="entry name" value="2,5-DIAMINO-6-RIBOSYLAMINO-4(3H)-PYRIMIDINONE 5'-PHOSPHATE REDUCTASE"/>
    <property type="match status" value="1"/>
</dbReference>
<evidence type="ECO:0000256" key="3">
    <source>
        <dbReference type="ARBA" id="ARBA00004910"/>
    </source>
</evidence>
<comment type="function">
    <text evidence="1">Converts 2,5-diamino-6-(ribosylamino)-4(3h)-pyrimidinone 5'-phosphate into 5-amino-6-(ribosylamino)-2,4(1h,3h)-pyrimidinedione 5'-phosphate.</text>
</comment>
<keyword evidence="10" id="KW-0521">NADP</keyword>
<dbReference type="Gene3D" id="3.40.430.10">
    <property type="entry name" value="Dihydrofolate Reductase, subunit A"/>
    <property type="match status" value="2"/>
</dbReference>
<dbReference type="PANTHER" id="PTHR38011">
    <property type="entry name" value="DIHYDROFOLATE REDUCTASE FAMILY PROTEIN (AFU_ORTHOLOGUE AFUA_8G06820)"/>
    <property type="match status" value="1"/>
</dbReference>
<dbReference type="InterPro" id="IPR016193">
    <property type="entry name" value="Cytidine_deaminase-like"/>
</dbReference>
<comment type="similarity">
    <text evidence="4">In the N-terminal section; belongs to the cytidine and deoxycytidylate deaminase family.</text>
</comment>
<evidence type="ECO:0000256" key="11">
    <source>
        <dbReference type="ARBA" id="ARBA00023002"/>
    </source>
</evidence>
<proteinExistence type="inferred from homology"/>
<evidence type="ECO:0000256" key="9">
    <source>
        <dbReference type="ARBA" id="ARBA00022619"/>
    </source>
</evidence>
<dbReference type="Pfam" id="PF00383">
    <property type="entry name" value="dCMP_cyt_deam_1"/>
    <property type="match status" value="1"/>
</dbReference>
<dbReference type="EC" id="1.1.1.193" evidence="7"/>
<name>A0ABX1CMV2_9SPHN</name>
<dbReference type="NCBIfam" id="TIGR00326">
    <property type="entry name" value="eubact_ribD"/>
    <property type="match status" value="1"/>
</dbReference>
<dbReference type="SUPFAM" id="SSF53927">
    <property type="entry name" value="Cytidine deaminase-like"/>
    <property type="match status" value="1"/>
</dbReference>
<dbReference type="InterPro" id="IPR050765">
    <property type="entry name" value="Riboflavin_Biosynth_HTPR"/>
</dbReference>
<evidence type="ECO:0000256" key="12">
    <source>
        <dbReference type="ARBA" id="ARBA00023268"/>
    </source>
</evidence>
<comment type="pathway">
    <text evidence="3">Cofactor biosynthesis; riboflavin biosynthesis; 5-amino-6-(D-ribitylamino)uracil from GTP: step 3/4.</text>
</comment>
<keyword evidence="15" id="KW-1185">Reference proteome</keyword>
<keyword evidence="11 14" id="KW-0560">Oxidoreductase</keyword>
<reference evidence="14 15" key="1">
    <citation type="submission" date="2020-03" db="EMBL/GenBank/DDBJ databases">
        <authorList>
            <person name="Wang L."/>
            <person name="He N."/>
            <person name="Li Y."/>
            <person name="Fang Y."/>
            <person name="Zhang F."/>
        </authorList>
    </citation>
    <scope>NUCLEOTIDE SEQUENCE [LARGE SCALE GENOMIC DNA]</scope>
    <source>
        <strain evidence="14 15">36D10-4-7</strain>
    </source>
</reference>
<evidence type="ECO:0000313" key="15">
    <source>
        <dbReference type="Proteomes" id="UP000732399"/>
    </source>
</evidence>
<keyword evidence="9" id="KW-0686">Riboflavin biosynthesis</keyword>
<dbReference type="PROSITE" id="PS51747">
    <property type="entry name" value="CYT_DCMP_DEAMINASES_2"/>
    <property type="match status" value="1"/>
</dbReference>
<dbReference type="Gene3D" id="3.40.140.10">
    <property type="entry name" value="Cytidine Deaminase, domain 2"/>
    <property type="match status" value="1"/>
</dbReference>
<comment type="similarity">
    <text evidence="5">In the C-terminal section; belongs to the HTP reductase family.</text>
</comment>
<comment type="pathway">
    <text evidence="2">Cofactor biosynthesis; riboflavin biosynthesis; 5-amino-6-(D-ribitylamino)uracil from GTP: step 2/4.</text>
</comment>
<sequence length="322" mass="33221">MGAALALAERGRGRTAPNPSVGCVIVRDGIVVGRGGTRPGGRPHAEAMALGQAGEKSPGATAYVTLEPCAHCSERGPACADLLVAAGVARVVAAQRDVDPRTNGIGMARLEAAGIATTVGVRAAEAARSMAGFLTRRRLGRPHVTLKLALSLDGAVALADGRSQWLTGAEARAHAHLERSRHETILVGRGTGEADSPSLDVRLSGLEARSPVRVLLSTRPHPSHPAAPRKGEGEWLAIASPHDIATLPGDHLLVEGGAKAAAAFLAADLVDRLLLYRAPVIVGGGRTLPDIGLADLADAHGRWRLVDSAALGADRVEVYERG</sequence>
<evidence type="ECO:0000256" key="5">
    <source>
        <dbReference type="ARBA" id="ARBA00007417"/>
    </source>
</evidence>
<dbReference type="Pfam" id="PF01872">
    <property type="entry name" value="RibD_C"/>
    <property type="match status" value="1"/>
</dbReference>
<keyword evidence="12" id="KW-0511">Multifunctional enzyme</keyword>